<proteinExistence type="predicted"/>
<reference evidence="3 4" key="1">
    <citation type="journal article" date="2004" name="Extremophiles">
        <title>Halobacillus locisalis sp. nov., a halophilic bacterium isolated from a marine solar saltern of the Yellow Sea in Korea.</title>
        <authorList>
            <person name="Yoon J.H."/>
            <person name="Kang K.H."/>
            <person name="Oh T.K."/>
            <person name="Park Y.H."/>
        </authorList>
    </citation>
    <scope>NUCLEOTIDE SEQUENCE [LARGE SCALE GENOMIC DNA]</scope>
    <source>
        <strain evidence="3 4">KCTC 3788</strain>
    </source>
</reference>
<feature type="region of interest" description="Disordered" evidence="1">
    <location>
        <begin position="63"/>
        <end position="98"/>
    </location>
</feature>
<comment type="caution">
    <text evidence="3">The sequence shown here is derived from an EMBL/GenBank/DDBJ whole genome shotgun (WGS) entry which is preliminary data.</text>
</comment>
<dbReference type="Proteomes" id="UP000571017">
    <property type="component" value="Unassembled WGS sequence"/>
</dbReference>
<evidence type="ECO:0000313" key="3">
    <source>
        <dbReference type="EMBL" id="MBA2174087.1"/>
    </source>
</evidence>
<feature type="transmembrane region" description="Helical" evidence="2">
    <location>
        <begin position="7"/>
        <end position="26"/>
    </location>
</feature>
<keyword evidence="2" id="KW-0472">Membrane</keyword>
<gene>
    <name evidence="3" type="ORF">H0266_04140</name>
</gene>
<protein>
    <submittedName>
        <fullName evidence="3">Uncharacterized protein</fullName>
    </submittedName>
</protein>
<organism evidence="3 4">
    <name type="scientific">Halobacillus locisalis</name>
    <dbReference type="NCBI Taxonomy" id="220753"/>
    <lineage>
        <taxon>Bacteria</taxon>
        <taxon>Bacillati</taxon>
        <taxon>Bacillota</taxon>
        <taxon>Bacilli</taxon>
        <taxon>Bacillales</taxon>
        <taxon>Bacillaceae</taxon>
        <taxon>Halobacillus</taxon>
    </lineage>
</organism>
<keyword evidence="2" id="KW-1133">Transmembrane helix</keyword>
<name>A0A838CPU8_9BACI</name>
<evidence type="ECO:0000256" key="2">
    <source>
        <dbReference type="SAM" id="Phobius"/>
    </source>
</evidence>
<keyword evidence="4" id="KW-1185">Reference proteome</keyword>
<feature type="compositionally biased region" description="Basic and acidic residues" evidence="1">
    <location>
        <begin position="63"/>
        <end position="77"/>
    </location>
</feature>
<dbReference type="EMBL" id="JACEFG010000001">
    <property type="protein sequence ID" value="MBA2174087.1"/>
    <property type="molecule type" value="Genomic_DNA"/>
</dbReference>
<dbReference type="AlphaFoldDB" id="A0A838CPU8"/>
<feature type="transmembrane region" description="Helical" evidence="2">
    <location>
        <begin position="32"/>
        <end position="54"/>
    </location>
</feature>
<evidence type="ECO:0000313" key="4">
    <source>
        <dbReference type="Proteomes" id="UP000571017"/>
    </source>
</evidence>
<dbReference type="RefSeq" id="WP_181471102.1">
    <property type="nucleotide sequence ID" value="NZ_JACEFG010000001.1"/>
</dbReference>
<sequence>MAGSVLFNLLFAVFGFLFMFLFSLTANVWQTSIIRGTIGFFLFFIVAFVFRLLWELISEDKEKEAVDMDGNEHERQTSESGEVKGSGELPEATAKQTSEMIRSLLSEEEAKTTTND</sequence>
<accession>A0A838CPU8</accession>
<evidence type="ECO:0000256" key="1">
    <source>
        <dbReference type="SAM" id="MobiDB-lite"/>
    </source>
</evidence>
<keyword evidence="2" id="KW-0812">Transmembrane</keyword>